<keyword evidence="12" id="KW-1185">Reference proteome</keyword>
<keyword evidence="3" id="KW-0645">Protease</keyword>
<evidence type="ECO:0000256" key="6">
    <source>
        <dbReference type="ARBA" id="ARBA00022722"/>
    </source>
</evidence>
<evidence type="ECO:0000256" key="8">
    <source>
        <dbReference type="ARBA" id="ARBA00022801"/>
    </source>
</evidence>
<dbReference type="Pfam" id="PF00078">
    <property type="entry name" value="RVT_1"/>
    <property type="match status" value="1"/>
</dbReference>
<dbReference type="PANTHER" id="PTHR37984:SF5">
    <property type="entry name" value="PROTEIN NYNRIN-LIKE"/>
    <property type="match status" value="1"/>
</dbReference>
<dbReference type="InterPro" id="IPR043128">
    <property type="entry name" value="Rev_trsase/Diguanyl_cyclase"/>
</dbReference>
<dbReference type="HOGENOM" id="CLU_000384_33_10_1"/>
<keyword evidence="6" id="KW-0540">Nuclease</keyword>
<evidence type="ECO:0000259" key="10">
    <source>
        <dbReference type="PROSITE" id="PS50878"/>
    </source>
</evidence>
<dbReference type="GO" id="GO:0008233">
    <property type="term" value="F:peptidase activity"/>
    <property type="evidence" value="ECO:0007669"/>
    <property type="project" value="UniProtKB-KW"/>
</dbReference>
<dbReference type="PANTHER" id="PTHR37984">
    <property type="entry name" value="PROTEIN CBG26694"/>
    <property type="match status" value="1"/>
</dbReference>
<dbReference type="Pfam" id="PF17917">
    <property type="entry name" value="RT_RNaseH"/>
    <property type="match status" value="1"/>
</dbReference>
<keyword evidence="4" id="KW-0808">Transferase</keyword>
<dbReference type="Gene3D" id="3.10.10.10">
    <property type="entry name" value="HIV Type 1 Reverse Transcriptase, subunit A, domain 1"/>
    <property type="match status" value="1"/>
</dbReference>
<dbReference type="SUPFAM" id="SSF56672">
    <property type="entry name" value="DNA/RNA polymerases"/>
    <property type="match status" value="1"/>
</dbReference>
<dbReference type="AlphaFoldDB" id="K7F140"/>
<feature type="domain" description="Reverse transcriptase" evidence="10">
    <location>
        <begin position="13"/>
        <end position="191"/>
    </location>
</feature>
<dbReference type="GO" id="GO:0003964">
    <property type="term" value="F:RNA-directed DNA polymerase activity"/>
    <property type="evidence" value="ECO:0007669"/>
    <property type="project" value="UniProtKB-KW"/>
</dbReference>
<dbReference type="PROSITE" id="PS50878">
    <property type="entry name" value="RT_POL"/>
    <property type="match status" value="1"/>
</dbReference>
<dbReference type="GeneTree" id="ENSGT01100000263500"/>
<keyword evidence="5" id="KW-0548">Nucleotidyltransferase</keyword>
<dbReference type="EC" id="3.1.26.4" evidence="2"/>
<dbReference type="FunFam" id="3.10.10.10:FF:000007">
    <property type="entry name" value="Retrovirus-related Pol polyprotein from transposon 17.6-like Protein"/>
    <property type="match status" value="1"/>
</dbReference>
<evidence type="ECO:0000256" key="1">
    <source>
        <dbReference type="ARBA" id="ARBA00010879"/>
    </source>
</evidence>
<proteinExistence type="inferred from homology"/>
<dbReference type="InterPro" id="IPR043502">
    <property type="entry name" value="DNA/RNA_pol_sf"/>
</dbReference>
<dbReference type="CDD" id="cd01647">
    <property type="entry name" value="RT_LTR"/>
    <property type="match status" value="1"/>
</dbReference>
<dbReference type="Gene3D" id="3.30.70.270">
    <property type="match status" value="2"/>
</dbReference>
<evidence type="ECO:0000313" key="12">
    <source>
        <dbReference type="Proteomes" id="UP000007267"/>
    </source>
</evidence>
<dbReference type="InterPro" id="IPR041373">
    <property type="entry name" value="RT_RNaseH"/>
</dbReference>
<evidence type="ECO:0000256" key="3">
    <source>
        <dbReference type="ARBA" id="ARBA00022670"/>
    </source>
</evidence>
<dbReference type="FunFam" id="3.10.20.370:FF:000001">
    <property type="entry name" value="Retrovirus-related Pol polyprotein from transposon 17.6-like protein"/>
    <property type="match status" value="1"/>
</dbReference>
<dbReference type="OMA" id="INSIHTE"/>
<evidence type="ECO:0000313" key="11">
    <source>
        <dbReference type="Ensembl" id="ENSPSIP00000001750.1"/>
    </source>
</evidence>
<evidence type="ECO:0000256" key="9">
    <source>
        <dbReference type="ARBA" id="ARBA00022918"/>
    </source>
</evidence>
<organism evidence="11 12">
    <name type="scientific">Pelodiscus sinensis</name>
    <name type="common">Chinese softshell turtle</name>
    <name type="synonym">Trionyx sinensis</name>
    <dbReference type="NCBI Taxonomy" id="13735"/>
    <lineage>
        <taxon>Eukaryota</taxon>
        <taxon>Metazoa</taxon>
        <taxon>Chordata</taxon>
        <taxon>Craniata</taxon>
        <taxon>Vertebrata</taxon>
        <taxon>Euteleostomi</taxon>
        <taxon>Archelosauria</taxon>
        <taxon>Testudinata</taxon>
        <taxon>Testudines</taxon>
        <taxon>Cryptodira</taxon>
        <taxon>Trionychia</taxon>
        <taxon>Trionychidae</taxon>
        <taxon>Pelodiscus</taxon>
    </lineage>
</organism>
<keyword evidence="9" id="KW-0695">RNA-directed DNA polymerase</keyword>
<dbReference type="EMBL" id="AGCU01063332">
    <property type="status" value="NOT_ANNOTATED_CDS"/>
    <property type="molecule type" value="Genomic_DNA"/>
</dbReference>
<dbReference type="InterPro" id="IPR050951">
    <property type="entry name" value="Retrovirus_Pol_polyprotein"/>
</dbReference>
<evidence type="ECO:0000256" key="5">
    <source>
        <dbReference type="ARBA" id="ARBA00022695"/>
    </source>
</evidence>
<dbReference type="Ensembl" id="ENSPSIT00000001757.1">
    <property type="protein sequence ID" value="ENSPSIP00000001750.1"/>
    <property type="gene ID" value="ENSPSIG00000001757.1"/>
</dbReference>
<accession>K7F140</accession>
<dbReference type="GO" id="GO:0006508">
    <property type="term" value="P:proteolysis"/>
    <property type="evidence" value="ECO:0007669"/>
    <property type="project" value="UniProtKB-KW"/>
</dbReference>
<sequence>MWEPVREELQRMLQMGVVRESRSEWRSPIVLVPKSDGTMRFCIDFRKVNAISRFDAYPMPRVNELLERLGKAHYISTLDLTKGYWQIPLTPASEDKTAFATPFGLFQFTTMPFGLNGAAATFQRLMDKVLYKHQEYAAAYIDDIVIYSETWREHLQHLKAVLGALVDAKLTANPGKCHFGQREVSYLGYVVGQGRIKPQVDKVEALRSYKAPTTKRQVRQFLGLASYYRRFIPEFATIAAPLTDLTQNARPQRVQWTAQCEKAFQTLKRRLMQTPVLHQPDFTKPFIVQTDASDRGLGAVLSQEQEGEEHPILYLSRKLLPRELQYATIEKEALAAKWAIEALRYYLLGGTFTLITDHAPLRWIQTMKETNPRVMRWYLALQPYKFEVCHRPGKTHNNADFFSYG</sequence>
<dbReference type="GO" id="GO:0004523">
    <property type="term" value="F:RNA-DNA hybrid ribonuclease activity"/>
    <property type="evidence" value="ECO:0007669"/>
    <property type="project" value="UniProtKB-EC"/>
</dbReference>
<keyword evidence="7" id="KW-0255">Endonuclease</keyword>
<reference evidence="11" key="3">
    <citation type="submission" date="2025-08" db="UniProtKB">
        <authorList>
            <consortium name="Ensembl"/>
        </authorList>
    </citation>
    <scope>IDENTIFICATION</scope>
</reference>
<comment type="similarity">
    <text evidence="1">Belongs to the beta type-B retroviral polymerase family. HERV class-II K(HML-2) pol subfamily.</text>
</comment>
<dbReference type="eggNOG" id="KOG0017">
    <property type="taxonomic scope" value="Eukaryota"/>
</dbReference>
<name>K7F140_PELSI</name>
<reference evidence="11" key="4">
    <citation type="submission" date="2025-09" db="UniProtKB">
        <authorList>
            <consortium name="Ensembl"/>
        </authorList>
    </citation>
    <scope>IDENTIFICATION</scope>
</reference>
<keyword evidence="8" id="KW-0378">Hydrolase</keyword>
<dbReference type="InterPro" id="IPR000477">
    <property type="entry name" value="RT_dom"/>
</dbReference>
<dbReference type="Proteomes" id="UP000007267">
    <property type="component" value="Unassembled WGS sequence"/>
</dbReference>
<evidence type="ECO:0000256" key="7">
    <source>
        <dbReference type="ARBA" id="ARBA00022759"/>
    </source>
</evidence>
<reference evidence="12" key="1">
    <citation type="submission" date="2011-10" db="EMBL/GenBank/DDBJ databases">
        <authorList>
            <consortium name="Soft-shell Turtle Genome Consortium"/>
        </authorList>
    </citation>
    <scope>NUCLEOTIDE SEQUENCE [LARGE SCALE GENOMIC DNA]</scope>
    <source>
        <strain evidence="12">Daiwa-1</strain>
    </source>
</reference>
<dbReference type="STRING" id="13735.ENSPSIP00000001750"/>
<protein>
    <recommendedName>
        <fullName evidence="2">ribonuclease H</fullName>
        <ecNumber evidence="2">3.1.26.4</ecNumber>
    </recommendedName>
</protein>
<evidence type="ECO:0000256" key="4">
    <source>
        <dbReference type="ARBA" id="ARBA00022679"/>
    </source>
</evidence>
<reference evidence="12" key="2">
    <citation type="journal article" date="2013" name="Nat. Genet.">
        <title>The draft genomes of soft-shell turtle and green sea turtle yield insights into the development and evolution of the turtle-specific body plan.</title>
        <authorList>
            <person name="Wang Z."/>
            <person name="Pascual-Anaya J."/>
            <person name="Zadissa A."/>
            <person name="Li W."/>
            <person name="Niimura Y."/>
            <person name="Huang Z."/>
            <person name="Li C."/>
            <person name="White S."/>
            <person name="Xiong Z."/>
            <person name="Fang D."/>
            <person name="Wang B."/>
            <person name="Ming Y."/>
            <person name="Chen Y."/>
            <person name="Zheng Y."/>
            <person name="Kuraku S."/>
            <person name="Pignatelli M."/>
            <person name="Herrero J."/>
            <person name="Beal K."/>
            <person name="Nozawa M."/>
            <person name="Li Q."/>
            <person name="Wang J."/>
            <person name="Zhang H."/>
            <person name="Yu L."/>
            <person name="Shigenobu S."/>
            <person name="Wang J."/>
            <person name="Liu J."/>
            <person name="Flicek P."/>
            <person name="Searle S."/>
            <person name="Wang J."/>
            <person name="Kuratani S."/>
            <person name="Yin Y."/>
            <person name="Aken B."/>
            <person name="Zhang G."/>
            <person name="Irie N."/>
        </authorList>
    </citation>
    <scope>NUCLEOTIDE SEQUENCE [LARGE SCALE GENOMIC DNA]</scope>
    <source>
        <strain evidence="12">Daiwa-1</strain>
    </source>
</reference>
<dbReference type="CDD" id="cd09274">
    <property type="entry name" value="RNase_HI_RT_Ty3"/>
    <property type="match status" value="1"/>
</dbReference>
<evidence type="ECO:0000256" key="2">
    <source>
        <dbReference type="ARBA" id="ARBA00012180"/>
    </source>
</evidence>
<dbReference type="FunFam" id="3.30.70.270:FF:000020">
    <property type="entry name" value="Transposon Tf2-6 polyprotein-like Protein"/>
    <property type="match status" value="1"/>
</dbReference>